<accession>A0A1I7HB65</accession>
<protein>
    <submittedName>
        <fullName evidence="1">Uncharacterized protein</fullName>
    </submittedName>
</protein>
<evidence type="ECO:0000313" key="2">
    <source>
        <dbReference type="Proteomes" id="UP000242496"/>
    </source>
</evidence>
<evidence type="ECO:0000313" key="1">
    <source>
        <dbReference type="EMBL" id="SFU57832.1"/>
    </source>
</evidence>
<reference evidence="2" key="1">
    <citation type="submission" date="2016-10" db="EMBL/GenBank/DDBJ databases">
        <authorList>
            <person name="Varghese N."/>
            <person name="Submissions S."/>
        </authorList>
    </citation>
    <scope>NUCLEOTIDE SEQUENCE [LARGE SCALE GENOMIC DNA]</scope>
    <source>
        <strain evidence="2">DSM 18168</strain>
    </source>
</reference>
<name>A0A1I7HB65_9GAMM</name>
<dbReference type="Proteomes" id="UP000242496">
    <property type="component" value="Unassembled WGS sequence"/>
</dbReference>
<proteinExistence type="predicted"/>
<sequence length="333" mass="38416">MIFVTILMFSGEENYQWKYDTHSEESKRLLYIFHGFMKGINIGNHKDKLGFSGVLVEFDGETVGEAAKYGIPDSFYLCDGHVLNLWESQYIACELIESSNLNELLKYELNKMINNIKETEIIKKDTEWFYKDLIEDEDNHIIVGRRKFLHDVGSKGNLDINFVNPITNISYSVQTGLFSKMFWNVPGRIEHNNCYAYACNYASGTFPSPGRYSGKPHKRTIYSLIDAVIADGLIPLEEYKIQENTPNYVIALYCIPSTSSVILDNIFWDYHFYRLVVGRGSKHSQFWGHKPGQGTARKRDDKGKIIYDPNKCERGDYTEFAGYFIVSNQVKIK</sequence>
<dbReference type="EMBL" id="FPBJ01000012">
    <property type="protein sequence ID" value="SFU57832.1"/>
    <property type="molecule type" value="Genomic_DNA"/>
</dbReference>
<organism evidence="1 2">
    <name type="scientific">Xenorhabdus koppenhoeferi</name>
    <dbReference type="NCBI Taxonomy" id="351659"/>
    <lineage>
        <taxon>Bacteria</taxon>
        <taxon>Pseudomonadati</taxon>
        <taxon>Pseudomonadota</taxon>
        <taxon>Gammaproteobacteria</taxon>
        <taxon>Enterobacterales</taxon>
        <taxon>Morganellaceae</taxon>
        <taxon>Xenorhabdus</taxon>
    </lineage>
</organism>
<gene>
    <name evidence="1" type="ORF">SAMN05421784_11262</name>
</gene>
<keyword evidence="2" id="KW-1185">Reference proteome</keyword>
<dbReference type="RefSeq" id="WP_092550279.1">
    <property type="nucleotide sequence ID" value="NZ_CAWRBG010000081.1"/>
</dbReference>
<dbReference type="AlphaFoldDB" id="A0A1I7HB65"/>
<dbReference type="OrthoDB" id="6015145at2"/>